<evidence type="ECO:0000313" key="2">
    <source>
        <dbReference type="EMBL" id="MCT2119276.1"/>
    </source>
</evidence>
<organism evidence="2 3">
    <name type="scientific">Dietzia cinnamea</name>
    <dbReference type="NCBI Taxonomy" id="321318"/>
    <lineage>
        <taxon>Bacteria</taxon>
        <taxon>Bacillati</taxon>
        <taxon>Actinomycetota</taxon>
        <taxon>Actinomycetes</taxon>
        <taxon>Mycobacteriales</taxon>
        <taxon>Dietziaceae</taxon>
        <taxon>Dietzia</taxon>
    </lineage>
</organism>
<dbReference type="Pfam" id="PF00903">
    <property type="entry name" value="Glyoxalase"/>
    <property type="match status" value="1"/>
</dbReference>
<dbReference type="InterPro" id="IPR004360">
    <property type="entry name" value="Glyas_Fos-R_dOase_dom"/>
</dbReference>
<dbReference type="Proteomes" id="UP001206890">
    <property type="component" value="Unassembled WGS sequence"/>
</dbReference>
<dbReference type="SUPFAM" id="SSF54593">
    <property type="entry name" value="Glyoxalase/Bleomycin resistance protein/Dihydroxybiphenyl dioxygenase"/>
    <property type="match status" value="1"/>
</dbReference>
<proteinExistence type="predicted"/>
<dbReference type="Gene3D" id="3.10.180.10">
    <property type="entry name" value="2,3-Dihydroxybiphenyl 1,2-Dioxygenase, domain 1"/>
    <property type="match status" value="1"/>
</dbReference>
<feature type="domain" description="VOC" evidence="1">
    <location>
        <begin position="7"/>
        <end position="123"/>
    </location>
</feature>
<dbReference type="AlphaFoldDB" id="A0AAW5QDQ3"/>
<evidence type="ECO:0000259" key="1">
    <source>
        <dbReference type="PROSITE" id="PS51819"/>
    </source>
</evidence>
<dbReference type="EMBL" id="JALXTC010000129">
    <property type="protein sequence ID" value="MCT2119276.1"/>
    <property type="molecule type" value="Genomic_DNA"/>
</dbReference>
<dbReference type="RefSeq" id="WP_024357792.1">
    <property type="nucleotide sequence ID" value="NZ_JALXRO010000140.1"/>
</dbReference>
<accession>A0AAW5QDQ3</accession>
<dbReference type="InterPro" id="IPR029068">
    <property type="entry name" value="Glyas_Bleomycin-R_OHBP_Dase"/>
</dbReference>
<evidence type="ECO:0000313" key="3">
    <source>
        <dbReference type="Proteomes" id="UP001206890"/>
    </source>
</evidence>
<dbReference type="PROSITE" id="PS51819">
    <property type="entry name" value="VOC"/>
    <property type="match status" value="1"/>
</dbReference>
<sequence>MAATTTGPDFVSFQVRDRAVSAEFYDKLVGLTRLPDSNPAATVFSAGGTAFAVRDPFPGVDLDAIPQLGAGIGVWFHNDDAEGVQARLVDAGVPIVQEPVEGPFGLQFSFRDPDGYVVTIHARA</sequence>
<gene>
    <name evidence="2" type="ORF">M3D93_16230</name>
</gene>
<name>A0AAW5QDQ3_9ACTN</name>
<protein>
    <submittedName>
        <fullName evidence="2">VOC family protein</fullName>
    </submittedName>
</protein>
<reference evidence="2" key="1">
    <citation type="submission" date="2022-04" db="EMBL/GenBank/DDBJ databases">
        <title>Human microbiome associated bacterial genomes.</title>
        <authorList>
            <person name="Sandstrom S."/>
            <person name="Salamzade R."/>
            <person name="Kalan L.R."/>
        </authorList>
    </citation>
    <scope>NUCLEOTIDE SEQUENCE</scope>
    <source>
        <strain evidence="2">P3-SID1762</strain>
    </source>
</reference>
<comment type="caution">
    <text evidence="2">The sequence shown here is derived from an EMBL/GenBank/DDBJ whole genome shotgun (WGS) entry which is preliminary data.</text>
</comment>
<dbReference type="InterPro" id="IPR037523">
    <property type="entry name" value="VOC_core"/>
</dbReference>